<reference evidence="2 3" key="1">
    <citation type="journal article" date="2019" name="Sci. Rep.">
        <title>Orb-weaving spider Araneus ventricosus genome elucidates the spidroin gene catalogue.</title>
        <authorList>
            <person name="Kono N."/>
            <person name="Nakamura H."/>
            <person name="Ohtoshi R."/>
            <person name="Moran D.A.P."/>
            <person name="Shinohara A."/>
            <person name="Yoshida Y."/>
            <person name="Fujiwara M."/>
            <person name="Mori M."/>
            <person name="Tomita M."/>
            <person name="Arakawa K."/>
        </authorList>
    </citation>
    <scope>NUCLEOTIDE SEQUENCE [LARGE SCALE GENOMIC DNA]</scope>
</reference>
<evidence type="ECO:0000313" key="2">
    <source>
        <dbReference type="EMBL" id="GBN93000.1"/>
    </source>
</evidence>
<name>A0A4Y2SZE0_ARAVE</name>
<keyword evidence="3" id="KW-1185">Reference proteome</keyword>
<proteinExistence type="predicted"/>
<comment type="caution">
    <text evidence="2">The sequence shown here is derived from an EMBL/GenBank/DDBJ whole genome shotgun (WGS) entry which is preliminary data.</text>
</comment>
<feature type="compositionally biased region" description="Low complexity" evidence="1">
    <location>
        <begin position="198"/>
        <end position="210"/>
    </location>
</feature>
<evidence type="ECO:0000256" key="1">
    <source>
        <dbReference type="SAM" id="MobiDB-lite"/>
    </source>
</evidence>
<evidence type="ECO:0000313" key="3">
    <source>
        <dbReference type="Proteomes" id="UP000499080"/>
    </source>
</evidence>
<accession>A0A4Y2SZE0</accession>
<sequence>MVKVRRRNGQNTQAVERCFRLVSEASESVYGEEKRHGFVLKRIQSRSLSKHYNTKKECESFCVNEEIFRRCHCYHPRYLSAIVTPQPKVICATNDSTYVGRNGATARNSTDRSPQVRNWSDSRFYQATCRRNKSLPPVVGTQTRCCSRAVWLDHSGEMSTNTQTSKASDEIDGDLNTVPIVGCRLCKCYGKGETGRIPNNNESPSASSSNQATDREKLLGPRCPSGKVLGSEQSWFDTWFH</sequence>
<dbReference type="PANTHER" id="PTHR46409">
    <property type="entry name" value="HTH PSQ-TYPE DOMAIN-CONTAINING PROTEIN"/>
    <property type="match status" value="1"/>
</dbReference>
<dbReference type="AlphaFoldDB" id="A0A4Y2SZE0"/>
<gene>
    <name evidence="2" type="ORF">AVEN_138985_1</name>
</gene>
<dbReference type="PANTHER" id="PTHR46409:SF1">
    <property type="entry name" value="HTH PSQ-TYPE DOMAIN-CONTAINING PROTEIN"/>
    <property type="match status" value="1"/>
</dbReference>
<feature type="region of interest" description="Disordered" evidence="1">
    <location>
        <begin position="197"/>
        <end position="225"/>
    </location>
</feature>
<dbReference type="EMBL" id="BGPR01024708">
    <property type="protein sequence ID" value="GBN93000.1"/>
    <property type="molecule type" value="Genomic_DNA"/>
</dbReference>
<protein>
    <submittedName>
        <fullName evidence="2">Uncharacterized protein</fullName>
    </submittedName>
</protein>
<dbReference type="Proteomes" id="UP000499080">
    <property type="component" value="Unassembled WGS sequence"/>
</dbReference>
<organism evidence="2 3">
    <name type="scientific">Araneus ventricosus</name>
    <name type="common">Orbweaver spider</name>
    <name type="synonym">Epeira ventricosa</name>
    <dbReference type="NCBI Taxonomy" id="182803"/>
    <lineage>
        <taxon>Eukaryota</taxon>
        <taxon>Metazoa</taxon>
        <taxon>Ecdysozoa</taxon>
        <taxon>Arthropoda</taxon>
        <taxon>Chelicerata</taxon>
        <taxon>Arachnida</taxon>
        <taxon>Araneae</taxon>
        <taxon>Araneomorphae</taxon>
        <taxon>Entelegynae</taxon>
        <taxon>Araneoidea</taxon>
        <taxon>Araneidae</taxon>
        <taxon>Araneus</taxon>
    </lineage>
</organism>